<keyword evidence="3" id="KW-1015">Disulfide bond</keyword>
<gene>
    <name evidence="8" type="primary">LOC106176285</name>
</gene>
<evidence type="ECO:0000259" key="6">
    <source>
        <dbReference type="PROSITE" id="PS50923"/>
    </source>
</evidence>
<sequence length="189" mass="20786">MATDWSIFSIGMSLTYQCSNGYTMTGGESSRVLGCSGVGSNYAVWDGDFSPCLRNVNCTSEYRPYMRMTPDSGVVSVGNTVDYTCDPPYVLDNGDITGTNECTMYNETHGTWNTTQPSCEIAECPVIDHGRSNRNTTNTSLGTTVKITCKKGYVFSNYLEEVIIRCEFINGTGAVWSEALPRCRESKDN</sequence>
<dbReference type="PROSITE" id="PS50923">
    <property type="entry name" value="SUSHI"/>
    <property type="match status" value="3"/>
</dbReference>
<evidence type="ECO:0000256" key="3">
    <source>
        <dbReference type="ARBA" id="ARBA00023157"/>
    </source>
</evidence>
<dbReference type="GeneID" id="106176285"/>
<dbReference type="CDD" id="cd00033">
    <property type="entry name" value="CCP"/>
    <property type="match status" value="2"/>
</dbReference>
<protein>
    <submittedName>
        <fullName evidence="8">Sushi, von Willebrand factor type A, EGF and pentraxin domain-containing protein 1-like</fullName>
    </submittedName>
</protein>
<dbReference type="KEGG" id="lak:106176285"/>
<keyword evidence="2" id="KW-0677">Repeat</keyword>
<dbReference type="PANTHER" id="PTHR19325:SF575">
    <property type="entry name" value="LOCOMOTION-RELATED PROTEIN HIKARU GENKI"/>
    <property type="match status" value="1"/>
</dbReference>
<dbReference type="InterPro" id="IPR035976">
    <property type="entry name" value="Sushi/SCR/CCP_sf"/>
</dbReference>
<evidence type="ECO:0000256" key="1">
    <source>
        <dbReference type="ARBA" id="ARBA00022659"/>
    </source>
</evidence>
<dbReference type="OrthoDB" id="9984531at2759"/>
<feature type="domain" description="Sushi" evidence="6">
    <location>
        <begin position="56"/>
        <end position="121"/>
    </location>
</feature>
<organism evidence="7 8">
    <name type="scientific">Lingula anatina</name>
    <name type="common">Brachiopod</name>
    <name type="synonym">Lingula unguis</name>
    <dbReference type="NCBI Taxonomy" id="7574"/>
    <lineage>
        <taxon>Eukaryota</taxon>
        <taxon>Metazoa</taxon>
        <taxon>Spiralia</taxon>
        <taxon>Lophotrochozoa</taxon>
        <taxon>Brachiopoda</taxon>
        <taxon>Linguliformea</taxon>
        <taxon>Lingulata</taxon>
        <taxon>Lingulida</taxon>
        <taxon>Linguloidea</taxon>
        <taxon>Lingulidae</taxon>
        <taxon>Lingula</taxon>
    </lineage>
</organism>
<feature type="domain" description="Sushi" evidence="6">
    <location>
        <begin position="1"/>
        <end position="54"/>
    </location>
</feature>
<evidence type="ECO:0000256" key="2">
    <source>
        <dbReference type="ARBA" id="ARBA00022737"/>
    </source>
</evidence>
<dbReference type="InterPro" id="IPR000436">
    <property type="entry name" value="Sushi_SCR_CCP_dom"/>
</dbReference>
<accession>A0A1S3JUR1</accession>
<proteinExistence type="predicted"/>
<keyword evidence="7" id="KW-1185">Reference proteome</keyword>
<dbReference type="AlphaFoldDB" id="A0A1S3JUR1"/>
<comment type="caution">
    <text evidence="5">Lacks conserved residue(s) required for the propagation of feature annotation.</text>
</comment>
<keyword evidence="1 5" id="KW-0768">Sushi</keyword>
<evidence type="ECO:0000313" key="7">
    <source>
        <dbReference type="Proteomes" id="UP000085678"/>
    </source>
</evidence>
<evidence type="ECO:0000256" key="4">
    <source>
        <dbReference type="ARBA" id="ARBA00023180"/>
    </source>
</evidence>
<dbReference type="PANTHER" id="PTHR19325">
    <property type="entry name" value="COMPLEMENT COMPONENT-RELATED SUSHI DOMAIN-CONTAINING"/>
    <property type="match status" value="1"/>
</dbReference>
<dbReference type="Proteomes" id="UP000085678">
    <property type="component" value="Unplaced"/>
</dbReference>
<dbReference type="RefSeq" id="XP_013414057.1">
    <property type="nucleotide sequence ID" value="XM_013558603.1"/>
</dbReference>
<dbReference type="SUPFAM" id="SSF57535">
    <property type="entry name" value="Complement control module/SCR domain"/>
    <property type="match status" value="3"/>
</dbReference>
<keyword evidence="4" id="KW-0325">Glycoprotein</keyword>
<dbReference type="Gene3D" id="2.10.70.10">
    <property type="entry name" value="Complement Module, domain 1"/>
    <property type="match status" value="2"/>
</dbReference>
<feature type="domain" description="Sushi" evidence="6">
    <location>
        <begin position="122"/>
        <end position="185"/>
    </location>
</feature>
<evidence type="ECO:0000313" key="8">
    <source>
        <dbReference type="RefSeq" id="XP_013414057.1"/>
    </source>
</evidence>
<reference evidence="8" key="1">
    <citation type="submission" date="2025-08" db="UniProtKB">
        <authorList>
            <consortium name="RefSeq"/>
        </authorList>
    </citation>
    <scope>IDENTIFICATION</scope>
    <source>
        <tissue evidence="8">Gonads</tissue>
    </source>
</reference>
<dbReference type="Pfam" id="PF00084">
    <property type="entry name" value="Sushi"/>
    <property type="match status" value="2"/>
</dbReference>
<name>A0A1S3JUR1_LINAN</name>
<dbReference type="SMART" id="SM00032">
    <property type="entry name" value="CCP"/>
    <property type="match status" value="2"/>
</dbReference>
<dbReference type="InParanoid" id="A0A1S3JUR1"/>
<evidence type="ECO:0000256" key="5">
    <source>
        <dbReference type="PROSITE-ProRule" id="PRU00302"/>
    </source>
</evidence>
<dbReference type="InterPro" id="IPR050350">
    <property type="entry name" value="Compl-Cell_Adhes-Reg"/>
</dbReference>